<dbReference type="RefSeq" id="WP_166103090.1">
    <property type="nucleotide sequence ID" value="NZ_BMMY01000011.1"/>
</dbReference>
<dbReference type="Gene3D" id="3.90.920.10">
    <property type="entry name" value="DNA primase, PRIM domain"/>
    <property type="match status" value="1"/>
</dbReference>
<proteinExistence type="predicted"/>
<keyword evidence="2" id="KW-0436">Ligase</keyword>
<dbReference type="PANTHER" id="PTHR42705:SF2">
    <property type="entry name" value="BIFUNCTIONAL NON-HOMOLOGOUS END JOINING PROTEIN LIGD"/>
    <property type="match status" value="1"/>
</dbReference>
<dbReference type="Proteomes" id="UP000515976">
    <property type="component" value="Chromosome"/>
</dbReference>
<sequence length="296" mass="33146">MASTETVHDVEVTHPDKELWRGVTKTDLAHYYDDVADVMLPHLRDRPVSMQRFPDGIGGHGFYEKRIPAHFPEWVDRVTVPTADGEQEQVVVSNARSLVYLAQQACVTPHVWLSRRRHLHQPDLLVVDLDPSGRDLPALRRATRLVGELLDGLGLVPFLRTTGSRGYHVTVPLRPEAGFDEVRAVAAEAADLLVEREPGLFTRAARVADRGDLVYLDVLRNGYGQTVVAPYAPRARPGAPVSTPLEWEELSSVEPDGYDLARVRRRLAQRADPWAGLRRRARGLGRARERLAAMRS</sequence>
<dbReference type="InterPro" id="IPR052171">
    <property type="entry name" value="NHEJ_LigD"/>
</dbReference>
<dbReference type="CDD" id="cd04861">
    <property type="entry name" value="LigD_Pol_like"/>
    <property type="match status" value="1"/>
</dbReference>
<dbReference type="AlphaFoldDB" id="A0A7G9R086"/>
<dbReference type="KEGG" id="pei:H9L10_12240"/>
<protein>
    <submittedName>
        <fullName evidence="2">DNA ligase</fullName>
    </submittedName>
</protein>
<dbReference type="GO" id="GO:0016874">
    <property type="term" value="F:ligase activity"/>
    <property type="evidence" value="ECO:0007669"/>
    <property type="project" value="UniProtKB-KW"/>
</dbReference>
<keyword evidence="3" id="KW-1185">Reference proteome</keyword>
<feature type="domain" description="DNA ligase D polymerase" evidence="1">
    <location>
        <begin position="24"/>
        <end position="274"/>
    </location>
</feature>
<evidence type="ECO:0000313" key="3">
    <source>
        <dbReference type="Proteomes" id="UP000515976"/>
    </source>
</evidence>
<evidence type="ECO:0000259" key="1">
    <source>
        <dbReference type="Pfam" id="PF21686"/>
    </source>
</evidence>
<dbReference type="PANTHER" id="PTHR42705">
    <property type="entry name" value="BIFUNCTIONAL NON-HOMOLOGOUS END JOINING PROTEIN LIGD"/>
    <property type="match status" value="1"/>
</dbReference>
<gene>
    <name evidence="2" type="ORF">H9L10_12240</name>
</gene>
<dbReference type="EMBL" id="CP060712">
    <property type="protein sequence ID" value="QNN49011.1"/>
    <property type="molecule type" value="Genomic_DNA"/>
</dbReference>
<dbReference type="NCBIfam" id="TIGR02778">
    <property type="entry name" value="ligD_pol"/>
    <property type="match status" value="1"/>
</dbReference>
<accession>A0A7G9R086</accession>
<dbReference type="InterPro" id="IPR014145">
    <property type="entry name" value="LigD_pol_dom"/>
</dbReference>
<name>A0A7G9R086_9MICO</name>
<reference evidence="2 3" key="1">
    <citation type="submission" date="2020-08" db="EMBL/GenBank/DDBJ databases">
        <title>Genome sequence of Phycicoccus endophyticus JCM 31784T.</title>
        <authorList>
            <person name="Hyun D.-W."/>
            <person name="Bae J.-W."/>
        </authorList>
    </citation>
    <scope>NUCLEOTIDE SEQUENCE [LARGE SCALE GENOMIC DNA]</scope>
    <source>
        <strain evidence="2 3">JCM 31784</strain>
    </source>
</reference>
<organism evidence="2 3">
    <name type="scientific">Phycicoccus endophyticus</name>
    <dbReference type="NCBI Taxonomy" id="1690220"/>
    <lineage>
        <taxon>Bacteria</taxon>
        <taxon>Bacillati</taxon>
        <taxon>Actinomycetota</taxon>
        <taxon>Actinomycetes</taxon>
        <taxon>Micrococcales</taxon>
        <taxon>Intrasporangiaceae</taxon>
        <taxon>Phycicoccus</taxon>
    </lineage>
</organism>
<evidence type="ECO:0000313" key="2">
    <source>
        <dbReference type="EMBL" id="QNN49011.1"/>
    </source>
</evidence>
<dbReference type="Pfam" id="PF21686">
    <property type="entry name" value="LigD_Prim-Pol"/>
    <property type="match status" value="1"/>
</dbReference>